<evidence type="ECO:0000256" key="1">
    <source>
        <dbReference type="ARBA" id="ARBA00001971"/>
    </source>
</evidence>
<dbReference type="PRINTS" id="PR00463">
    <property type="entry name" value="EP450I"/>
</dbReference>
<dbReference type="GO" id="GO:0020037">
    <property type="term" value="F:heme binding"/>
    <property type="evidence" value="ECO:0007669"/>
    <property type="project" value="InterPro"/>
</dbReference>
<organism evidence="7 8">
    <name type="scientific">Hyaloscypha hepaticicola</name>
    <dbReference type="NCBI Taxonomy" id="2082293"/>
    <lineage>
        <taxon>Eukaryota</taxon>
        <taxon>Fungi</taxon>
        <taxon>Dikarya</taxon>
        <taxon>Ascomycota</taxon>
        <taxon>Pezizomycotina</taxon>
        <taxon>Leotiomycetes</taxon>
        <taxon>Helotiales</taxon>
        <taxon>Hyaloscyphaceae</taxon>
        <taxon>Hyaloscypha</taxon>
    </lineage>
</organism>
<dbReference type="InterPro" id="IPR017972">
    <property type="entry name" value="Cyt_P450_CS"/>
</dbReference>
<feature type="binding site" description="axial binding residue" evidence="5">
    <location>
        <position position="458"/>
    </location>
    <ligand>
        <name>heme</name>
        <dbReference type="ChEBI" id="CHEBI:30413"/>
    </ligand>
    <ligandPart>
        <name>Fe</name>
        <dbReference type="ChEBI" id="CHEBI:18248"/>
    </ligandPart>
</feature>
<evidence type="ECO:0000256" key="6">
    <source>
        <dbReference type="RuleBase" id="RU000461"/>
    </source>
</evidence>
<dbReference type="InterPro" id="IPR001128">
    <property type="entry name" value="Cyt_P450"/>
</dbReference>
<dbReference type="GO" id="GO:0005506">
    <property type="term" value="F:iron ion binding"/>
    <property type="evidence" value="ECO:0007669"/>
    <property type="project" value="InterPro"/>
</dbReference>
<reference evidence="7 8" key="1">
    <citation type="submission" date="2016-05" db="EMBL/GenBank/DDBJ databases">
        <title>A degradative enzymes factory behind the ericoid mycorrhizal symbiosis.</title>
        <authorList>
            <consortium name="DOE Joint Genome Institute"/>
            <person name="Martino E."/>
            <person name="Morin E."/>
            <person name="Grelet G."/>
            <person name="Kuo A."/>
            <person name="Kohler A."/>
            <person name="Daghino S."/>
            <person name="Barry K."/>
            <person name="Choi C."/>
            <person name="Cichocki N."/>
            <person name="Clum A."/>
            <person name="Copeland A."/>
            <person name="Hainaut M."/>
            <person name="Haridas S."/>
            <person name="Labutti K."/>
            <person name="Lindquist E."/>
            <person name="Lipzen A."/>
            <person name="Khouja H.-R."/>
            <person name="Murat C."/>
            <person name="Ohm R."/>
            <person name="Olson A."/>
            <person name="Spatafora J."/>
            <person name="Veneault-Fourrey C."/>
            <person name="Henrissat B."/>
            <person name="Grigoriev I."/>
            <person name="Martin F."/>
            <person name="Perotto S."/>
        </authorList>
    </citation>
    <scope>NUCLEOTIDE SEQUENCE [LARGE SCALE GENOMIC DNA]</scope>
    <source>
        <strain evidence="7 8">UAMH 7357</strain>
    </source>
</reference>
<evidence type="ECO:0000256" key="2">
    <source>
        <dbReference type="ARBA" id="ARBA00010617"/>
    </source>
</evidence>
<comment type="similarity">
    <text evidence="2 6">Belongs to the cytochrome P450 family.</text>
</comment>
<dbReference type="Proteomes" id="UP000235672">
    <property type="component" value="Unassembled WGS sequence"/>
</dbReference>
<dbReference type="STRING" id="1745343.A0A2J6QI85"/>
<keyword evidence="3 5" id="KW-0479">Metal-binding</keyword>
<proteinExistence type="inferred from homology"/>
<dbReference type="PRINTS" id="PR00385">
    <property type="entry name" value="P450"/>
</dbReference>
<dbReference type="FunFam" id="1.10.630.10:FF:000050">
    <property type="entry name" value="Cytochrome P450 monooxygenase"/>
    <property type="match status" value="1"/>
</dbReference>
<dbReference type="InterPro" id="IPR036396">
    <property type="entry name" value="Cyt_P450_sf"/>
</dbReference>
<gene>
    <name evidence="7" type="ORF">NA56DRAFT_564043</name>
</gene>
<dbReference type="CDD" id="cd11060">
    <property type="entry name" value="CYP57A1-like"/>
    <property type="match status" value="1"/>
</dbReference>
<dbReference type="Pfam" id="PF00067">
    <property type="entry name" value="p450"/>
    <property type="match status" value="1"/>
</dbReference>
<protein>
    <submittedName>
        <fullName evidence="7">Cytochrome P450 oxidoreductase</fullName>
    </submittedName>
</protein>
<keyword evidence="6" id="KW-0560">Oxidoreductase</keyword>
<evidence type="ECO:0000256" key="4">
    <source>
        <dbReference type="ARBA" id="ARBA00023004"/>
    </source>
</evidence>
<dbReference type="PROSITE" id="PS00086">
    <property type="entry name" value="CYTOCHROME_P450"/>
    <property type="match status" value="1"/>
</dbReference>
<dbReference type="PANTHER" id="PTHR24305:SF232">
    <property type="entry name" value="P450, PUTATIVE (EUROFUNG)-RELATED"/>
    <property type="match status" value="1"/>
</dbReference>
<evidence type="ECO:0000256" key="3">
    <source>
        <dbReference type="ARBA" id="ARBA00022723"/>
    </source>
</evidence>
<dbReference type="PANTHER" id="PTHR24305">
    <property type="entry name" value="CYTOCHROME P450"/>
    <property type="match status" value="1"/>
</dbReference>
<dbReference type="InterPro" id="IPR002401">
    <property type="entry name" value="Cyt_P450_E_grp-I"/>
</dbReference>
<dbReference type="EMBL" id="KZ613469">
    <property type="protein sequence ID" value="PMD25969.1"/>
    <property type="molecule type" value="Genomic_DNA"/>
</dbReference>
<dbReference type="GO" id="GO:0016705">
    <property type="term" value="F:oxidoreductase activity, acting on paired donors, with incorporation or reduction of molecular oxygen"/>
    <property type="evidence" value="ECO:0007669"/>
    <property type="project" value="InterPro"/>
</dbReference>
<dbReference type="InterPro" id="IPR050121">
    <property type="entry name" value="Cytochrome_P450_monoxygenase"/>
</dbReference>
<dbReference type="SUPFAM" id="SSF48264">
    <property type="entry name" value="Cytochrome P450"/>
    <property type="match status" value="1"/>
</dbReference>
<evidence type="ECO:0000256" key="5">
    <source>
        <dbReference type="PIRSR" id="PIRSR602401-1"/>
    </source>
</evidence>
<dbReference type="AlphaFoldDB" id="A0A2J6QI85"/>
<dbReference type="GO" id="GO:0004497">
    <property type="term" value="F:monooxygenase activity"/>
    <property type="evidence" value="ECO:0007669"/>
    <property type="project" value="UniProtKB-KW"/>
</dbReference>
<sequence>MALINPESEVVTQLAGSLSSNLFWISFVVIISFSRCFIRKYFSSLRDIPGPFLASISRVWKGIWSVYYGLKGNIHYKYQDLHEKYGPVVRIGFNEVSFASPDAAKQIYSVSTGFHKTDAYSVYPPPENPDIFTETDEFKHAIKRRMVSNAYSHKTIADMERFVDKTEERLFRQLDERFIGSESKECDLGSWLEFYAFDVIGEIVFSKDFGFLSSGTDRDNAIQFIESSFAYHSVVSFVPNYHKYLLGNPLLKFLAPPKSLLSEIALREIGVRRQGGKELDRRDLLSRFFEARATHPDKMTDLDIFAISHGALIAGSDSTASSLRAMLYYMLKNPQTYASLKSEIDEFDSEGKLSNPISYAEANKMPYLQAVMKEAMRMHPAVGISMPRYVPSKGAEIDGRWYPGGTVVGVNAWVIHRNKEIFGEDADRFRPERWLEDDSKAKVMARNMYQFGAGSHVCIGKNISLLEMTKLIPQLLRTYDIKLVDPDLVWTMNCQFFVKQKGLKVYLEKRRR</sequence>
<dbReference type="Gene3D" id="1.10.630.10">
    <property type="entry name" value="Cytochrome P450"/>
    <property type="match status" value="1"/>
</dbReference>
<comment type="cofactor">
    <cofactor evidence="1 5">
        <name>heme</name>
        <dbReference type="ChEBI" id="CHEBI:30413"/>
    </cofactor>
</comment>
<keyword evidence="6" id="KW-0503">Monooxygenase</keyword>
<dbReference type="OrthoDB" id="3934656at2759"/>
<keyword evidence="8" id="KW-1185">Reference proteome</keyword>
<keyword evidence="5 6" id="KW-0349">Heme</keyword>
<name>A0A2J6QI85_9HELO</name>
<evidence type="ECO:0000313" key="7">
    <source>
        <dbReference type="EMBL" id="PMD25969.1"/>
    </source>
</evidence>
<evidence type="ECO:0000313" key="8">
    <source>
        <dbReference type="Proteomes" id="UP000235672"/>
    </source>
</evidence>
<accession>A0A2J6QI85</accession>
<keyword evidence="4 5" id="KW-0408">Iron</keyword>